<dbReference type="Proteomes" id="UP000199400">
    <property type="component" value="Unassembled WGS sequence"/>
</dbReference>
<keyword evidence="3" id="KW-1185">Reference proteome</keyword>
<dbReference type="RefSeq" id="WP_170136116.1">
    <property type="nucleotide sequence ID" value="NZ_FOMX01000025.1"/>
</dbReference>
<organism evidence="2 3">
    <name type="scientific">Nannocystis exedens</name>
    <dbReference type="NCBI Taxonomy" id="54"/>
    <lineage>
        <taxon>Bacteria</taxon>
        <taxon>Pseudomonadati</taxon>
        <taxon>Myxococcota</taxon>
        <taxon>Polyangia</taxon>
        <taxon>Nannocystales</taxon>
        <taxon>Nannocystaceae</taxon>
        <taxon>Nannocystis</taxon>
    </lineage>
</organism>
<dbReference type="Pfam" id="PF07238">
    <property type="entry name" value="PilZ"/>
    <property type="match status" value="1"/>
</dbReference>
<name>A0A1I2F876_9BACT</name>
<reference evidence="3" key="1">
    <citation type="submission" date="2016-10" db="EMBL/GenBank/DDBJ databases">
        <authorList>
            <person name="Varghese N."/>
            <person name="Submissions S."/>
        </authorList>
    </citation>
    <scope>NUCLEOTIDE SEQUENCE [LARGE SCALE GENOMIC DNA]</scope>
    <source>
        <strain evidence="3">ATCC 25963</strain>
    </source>
</reference>
<sequence>MTADSPANRRAEPRHPVHFEVDCTSGDTFLFAHITDISSMGIFISTDKPLPVGTVLQLGFTPRPEAGGEAVPQRMELTGEVVWNTTGQVAPDKPGMGVRFHHAAPKTRSRLLELVRAIAYLDVTTDIKS</sequence>
<gene>
    <name evidence="2" type="ORF">SAMN02745121_06472</name>
</gene>
<evidence type="ECO:0000313" key="3">
    <source>
        <dbReference type="Proteomes" id="UP000199400"/>
    </source>
</evidence>
<evidence type="ECO:0000313" key="2">
    <source>
        <dbReference type="EMBL" id="SFF00750.1"/>
    </source>
</evidence>
<feature type="domain" description="PilZ" evidence="1">
    <location>
        <begin position="8"/>
        <end position="116"/>
    </location>
</feature>
<protein>
    <submittedName>
        <fullName evidence="2">Type IV pilus assembly protein PilZ</fullName>
    </submittedName>
</protein>
<dbReference type="EMBL" id="FOMX01000025">
    <property type="protein sequence ID" value="SFF00750.1"/>
    <property type="molecule type" value="Genomic_DNA"/>
</dbReference>
<dbReference type="SUPFAM" id="SSF141371">
    <property type="entry name" value="PilZ domain-like"/>
    <property type="match status" value="1"/>
</dbReference>
<proteinExistence type="predicted"/>
<dbReference type="GO" id="GO:0035438">
    <property type="term" value="F:cyclic-di-GMP binding"/>
    <property type="evidence" value="ECO:0007669"/>
    <property type="project" value="InterPro"/>
</dbReference>
<dbReference type="AlphaFoldDB" id="A0A1I2F876"/>
<dbReference type="InterPro" id="IPR009875">
    <property type="entry name" value="PilZ_domain"/>
</dbReference>
<dbReference type="Gene3D" id="2.40.10.220">
    <property type="entry name" value="predicted glycosyltransferase like domains"/>
    <property type="match status" value="1"/>
</dbReference>
<accession>A0A1I2F876</accession>
<dbReference type="STRING" id="54.SAMN02745121_06472"/>
<evidence type="ECO:0000259" key="1">
    <source>
        <dbReference type="Pfam" id="PF07238"/>
    </source>
</evidence>